<comment type="subcellular location">
    <subcellularLocation>
        <location evidence="1">Nucleus</location>
    </subcellularLocation>
</comment>
<proteinExistence type="predicted"/>
<dbReference type="PANTHER" id="PTHR45781">
    <property type="entry name" value="AGAP000281-PA"/>
    <property type="match status" value="1"/>
</dbReference>
<dbReference type="GO" id="GO:0031490">
    <property type="term" value="F:chromatin DNA binding"/>
    <property type="evidence" value="ECO:0007669"/>
    <property type="project" value="TreeGrafter"/>
</dbReference>
<accession>A0A9D3RTQ3</accession>
<dbReference type="InterPro" id="IPR051365">
    <property type="entry name" value="TOX_HMG-box_domain"/>
</dbReference>
<organism evidence="4 5">
    <name type="scientific">Anguilla anguilla</name>
    <name type="common">European freshwater eel</name>
    <name type="synonym">Muraena anguilla</name>
    <dbReference type="NCBI Taxonomy" id="7936"/>
    <lineage>
        <taxon>Eukaryota</taxon>
        <taxon>Metazoa</taxon>
        <taxon>Chordata</taxon>
        <taxon>Craniata</taxon>
        <taxon>Vertebrata</taxon>
        <taxon>Euteleostomi</taxon>
        <taxon>Actinopterygii</taxon>
        <taxon>Neopterygii</taxon>
        <taxon>Teleostei</taxon>
        <taxon>Anguilliformes</taxon>
        <taxon>Anguillidae</taxon>
        <taxon>Anguilla</taxon>
    </lineage>
</organism>
<reference evidence="4" key="1">
    <citation type="submission" date="2021-01" db="EMBL/GenBank/DDBJ databases">
        <title>A chromosome-scale assembly of European eel, Anguilla anguilla.</title>
        <authorList>
            <person name="Henkel C."/>
            <person name="Jong-Raadsen S.A."/>
            <person name="Dufour S."/>
            <person name="Weltzien F.-A."/>
            <person name="Palstra A.P."/>
            <person name="Pelster B."/>
            <person name="Spaink H.P."/>
            <person name="Van Den Thillart G.E."/>
            <person name="Jansen H."/>
            <person name="Zahm M."/>
            <person name="Klopp C."/>
            <person name="Cedric C."/>
            <person name="Louis A."/>
            <person name="Berthelot C."/>
            <person name="Parey E."/>
            <person name="Roest Crollius H."/>
            <person name="Montfort J."/>
            <person name="Robinson-Rechavi M."/>
            <person name="Bucao C."/>
            <person name="Bouchez O."/>
            <person name="Gislard M."/>
            <person name="Lluch J."/>
            <person name="Milhes M."/>
            <person name="Lampietro C."/>
            <person name="Lopez Roques C."/>
            <person name="Donnadieu C."/>
            <person name="Braasch I."/>
            <person name="Desvignes T."/>
            <person name="Postlethwait J."/>
            <person name="Bobe J."/>
            <person name="Guiguen Y."/>
            <person name="Dirks R."/>
        </authorList>
    </citation>
    <scope>NUCLEOTIDE SEQUENCE</scope>
    <source>
        <strain evidence="4">Tag_6206</strain>
        <tissue evidence="4">Liver</tissue>
    </source>
</reference>
<dbReference type="Proteomes" id="UP001044222">
    <property type="component" value="Chromosome 11"/>
</dbReference>
<protein>
    <recommendedName>
        <fullName evidence="6">HMG box domain-containing protein</fullName>
    </recommendedName>
</protein>
<evidence type="ECO:0000256" key="2">
    <source>
        <dbReference type="ARBA" id="ARBA00023125"/>
    </source>
</evidence>
<dbReference type="EMBL" id="JAFIRN010000011">
    <property type="protein sequence ID" value="KAG5839202.1"/>
    <property type="molecule type" value="Genomic_DNA"/>
</dbReference>
<dbReference type="PANTHER" id="PTHR45781:SF3">
    <property type="entry name" value="TOX HIGH MOBILITY GROUP BOX FAMILY MEMBER 3"/>
    <property type="match status" value="1"/>
</dbReference>
<sequence>MWDGLGEEQKQVYKSKTEAAKKDYLKALAAYRASLVSKAAAESAEAQTMRSVQQTLASTNLSPSLILNSPLGQHPAMSAAAVAAAAQALQQALRAPSPPSRCR</sequence>
<keyword evidence="2" id="KW-0238">DNA-binding</keyword>
<evidence type="ECO:0008006" key="6">
    <source>
        <dbReference type="Google" id="ProtNLM"/>
    </source>
</evidence>
<evidence type="ECO:0000313" key="4">
    <source>
        <dbReference type="EMBL" id="KAG5839202.1"/>
    </source>
</evidence>
<gene>
    <name evidence="4" type="ORF">ANANG_G00202490</name>
</gene>
<dbReference type="AlphaFoldDB" id="A0A9D3RTQ3"/>
<evidence type="ECO:0000256" key="3">
    <source>
        <dbReference type="ARBA" id="ARBA00023242"/>
    </source>
</evidence>
<dbReference type="GO" id="GO:0006357">
    <property type="term" value="P:regulation of transcription by RNA polymerase II"/>
    <property type="evidence" value="ECO:0007669"/>
    <property type="project" value="TreeGrafter"/>
</dbReference>
<name>A0A9D3RTQ3_ANGAN</name>
<dbReference type="GO" id="GO:0005634">
    <property type="term" value="C:nucleus"/>
    <property type="evidence" value="ECO:0007669"/>
    <property type="project" value="UniProtKB-SubCell"/>
</dbReference>
<dbReference type="SUPFAM" id="SSF47095">
    <property type="entry name" value="HMG-box"/>
    <property type="match status" value="1"/>
</dbReference>
<comment type="caution">
    <text evidence="4">The sequence shown here is derived from an EMBL/GenBank/DDBJ whole genome shotgun (WGS) entry which is preliminary data.</text>
</comment>
<keyword evidence="3" id="KW-0539">Nucleus</keyword>
<keyword evidence="5" id="KW-1185">Reference proteome</keyword>
<evidence type="ECO:0000256" key="1">
    <source>
        <dbReference type="ARBA" id="ARBA00004123"/>
    </source>
</evidence>
<dbReference type="Gene3D" id="1.10.30.10">
    <property type="entry name" value="High mobility group box domain"/>
    <property type="match status" value="1"/>
</dbReference>
<dbReference type="InterPro" id="IPR036910">
    <property type="entry name" value="HMG_box_dom_sf"/>
</dbReference>
<evidence type="ECO:0000313" key="5">
    <source>
        <dbReference type="Proteomes" id="UP001044222"/>
    </source>
</evidence>